<dbReference type="eggNOG" id="KOG0254">
    <property type="taxonomic scope" value="Eukaryota"/>
</dbReference>
<name>W3X6E4_PESFW</name>
<sequence length="341" mass="36624">MSANPLSSVEQRADDLPGSKAQRDDVGATSAEHEKRQDYLQGAKLRLITAAICMVLFLSNLEIPVVTTALVITLLIIAGLRWITFLLWERHITLRAKPQEPVFPWRFAQNREFMGTLLCSMFLGGPWICAVFQLPQRFQVVNGLTPIDAGIHFMPFTLAAPVGSVITGILAQSAKIPPLYMVLFAAVLQVIGFALLSTLPVSQSVAPAQYGYQVIAGLGCGTTISLLTLLTPFSVQERDKAVAMGSVAQYRIIGGAVGLAIVTAGFNGLVRSRLGNVLPPSQVDSLLTAPPSLEAFPEAIQGTIRAAFGDGYNLQLKILAGLAAGQIPSALMMWRKQQIVT</sequence>
<dbReference type="SUPFAM" id="SSF103473">
    <property type="entry name" value="MFS general substrate transporter"/>
    <property type="match status" value="1"/>
</dbReference>
<dbReference type="OrthoDB" id="440553at2759"/>
<dbReference type="InterPro" id="IPR036259">
    <property type="entry name" value="MFS_trans_sf"/>
</dbReference>
<dbReference type="GO" id="GO:0022857">
    <property type="term" value="F:transmembrane transporter activity"/>
    <property type="evidence" value="ECO:0007669"/>
    <property type="project" value="InterPro"/>
</dbReference>
<keyword evidence="3 6" id="KW-1133">Transmembrane helix</keyword>
<dbReference type="HOGENOM" id="CLU_070131_0_0_1"/>
<feature type="transmembrane region" description="Helical" evidence="6">
    <location>
        <begin position="69"/>
        <end position="88"/>
    </location>
</feature>
<keyword evidence="2 6" id="KW-0812">Transmembrane</keyword>
<dbReference type="GeneID" id="19273268"/>
<feature type="transmembrane region" description="Helical" evidence="6">
    <location>
        <begin position="113"/>
        <end position="133"/>
    </location>
</feature>
<dbReference type="AlphaFoldDB" id="W3X6E4"/>
<keyword evidence="8" id="KW-1185">Reference proteome</keyword>
<feature type="compositionally biased region" description="Polar residues" evidence="5">
    <location>
        <begin position="1"/>
        <end position="10"/>
    </location>
</feature>
<comment type="subcellular location">
    <subcellularLocation>
        <location evidence="1">Membrane</location>
        <topology evidence="1">Multi-pass membrane protein</topology>
    </subcellularLocation>
</comment>
<feature type="compositionally biased region" description="Basic and acidic residues" evidence="5">
    <location>
        <begin position="11"/>
        <end position="33"/>
    </location>
</feature>
<dbReference type="GO" id="GO:0005886">
    <property type="term" value="C:plasma membrane"/>
    <property type="evidence" value="ECO:0007669"/>
    <property type="project" value="TreeGrafter"/>
</dbReference>
<gene>
    <name evidence="7" type="ORF">PFICI_08255</name>
</gene>
<evidence type="ECO:0000256" key="6">
    <source>
        <dbReference type="SAM" id="Phobius"/>
    </source>
</evidence>
<organism evidence="7 8">
    <name type="scientific">Pestalotiopsis fici (strain W106-1 / CGMCC3.15140)</name>
    <dbReference type="NCBI Taxonomy" id="1229662"/>
    <lineage>
        <taxon>Eukaryota</taxon>
        <taxon>Fungi</taxon>
        <taxon>Dikarya</taxon>
        <taxon>Ascomycota</taxon>
        <taxon>Pezizomycotina</taxon>
        <taxon>Sordariomycetes</taxon>
        <taxon>Xylariomycetidae</taxon>
        <taxon>Amphisphaeriales</taxon>
        <taxon>Sporocadaceae</taxon>
        <taxon>Pestalotiopsis</taxon>
    </lineage>
</organism>
<dbReference type="Pfam" id="PF07690">
    <property type="entry name" value="MFS_1"/>
    <property type="match status" value="1"/>
</dbReference>
<dbReference type="Proteomes" id="UP000030651">
    <property type="component" value="Unassembled WGS sequence"/>
</dbReference>
<feature type="transmembrane region" description="Helical" evidence="6">
    <location>
        <begin position="210"/>
        <end position="230"/>
    </location>
</feature>
<dbReference type="RefSeq" id="XP_007835027.1">
    <property type="nucleotide sequence ID" value="XM_007836836.1"/>
</dbReference>
<reference evidence="8" key="1">
    <citation type="journal article" date="2015" name="BMC Genomics">
        <title>Genomic and transcriptomic analysis of the endophytic fungus Pestalotiopsis fici reveals its lifestyle and high potential for synthesis of natural products.</title>
        <authorList>
            <person name="Wang X."/>
            <person name="Zhang X."/>
            <person name="Liu L."/>
            <person name="Xiang M."/>
            <person name="Wang W."/>
            <person name="Sun X."/>
            <person name="Che Y."/>
            <person name="Guo L."/>
            <person name="Liu G."/>
            <person name="Guo L."/>
            <person name="Wang C."/>
            <person name="Yin W.B."/>
            <person name="Stadler M."/>
            <person name="Zhang X."/>
            <person name="Liu X."/>
        </authorList>
    </citation>
    <scope>NUCLEOTIDE SEQUENCE [LARGE SCALE GENOMIC DNA]</scope>
    <source>
        <strain evidence="8">W106-1 / CGMCC3.15140</strain>
    </source>
</reference>
<dbReference type="Gene3D" id="1.20.1250.20">
    <property type="entry name" value="MFS general substrate transporter like domains"/>
    <property type="match status" value="1"/>
</dbReference>
<dbReference type="InParanoid" id="W3X6E4"/>
<dbReference type="EMBL" id="KI912113">
    <property type="protein sequence ID" value="ETS80726.1"/>
    <property type="molecule type" value="Genomic_DNA"/>
</dbReference>
<feature type="transmembrane region" description="Helical" evidence="6">
    <location>
        <begin position="178"/>
        <end position="198"/>
    </location>
</feature>
<accession>W3X6E4</accession>
<feature type="region of interest" description="Disordered" evidence="5">
    <location>
        <begin position="1"/>
        <end position="33"/>
    </location>
</feature>
<feature type="transmembrane region" description="Helical" evidence="6">
    <location>
        <begin position="250"/>
        <end position="270"/>
    </location>
</feature>
<evidence type="ECO:0000313" key="8">
    <source>
        <dbReference type="Proteomes" id="UP000030651"/>
    </source>
</evidence>
<evidence type="ECO:0000256" key="1">
    <source>
        <dbReference type="ARBA" id="ARBA00004141"/>
    </source>
</evidence>
<evidence type="ECO:0000256" key="4">
    <source>
        <dbReference type="ARBA" id="ARBA00023136"/>
    </source>
</evidence>
<evidence type="ECO:0000256" key="5">
    <source>
        <dbReference type="SAM" id="MobiDB-lite"/>
    </source>
</evidence>
<dbReference type="InterPro" id="IPR011701">
    <property type="entry name" value="MFS"/>
</dbReference>
<evidence type="ECO:0000256" key="3">
    <source>
        <dbReference type="ARBA" id="ARBA00022989"/>
    </source>
</evidence>
<keyword evidence="4 6" id="KW-0472">Membrane</keyword>
<evidence type="ECO:0000313" key="7">
    <source>
        <dbReference type="EMBL" id="ETS80726.1"/>
    </source>
</evidence>
<dbReference type="PANTHER" id="PTHR23501">
    <property type="entry name" value="MAJOR FACILITATOR SUPERFAMILY"/>
    <property type="match status" value="1"/>
</dbReference>
<dbReference type="KEGG" id="pfy:PFICI_08255"/>
<protein>
    <recommendedName>
        <fullName evidence="9">Major facilitator superfamily (MFS) profile domain-containing protein</fullName>
    </recommendedName>
</protein>
<feature type="transmembrane region" description="Helical" evidence="6">
    <location>
        <begin position="153"/>
        <end position="171"/>
    </location>
</feature>
<evidence type="ECO:0008006" key="9">
    <source>
        <dbReference type="Google" id="ProtNLM"/>
    </source>
</evidence>
<dbReference type="PANTHER" id="PTHR23501:SF43">
    <property type="entry name" value="MULTIDRUG TRANSPORTER, PUTATIVE (AFU_ORTHOLOGUE AFUA_6G03040)-RELATED"/>
    <property type="match status" value="1"/>
</dbReference>
<evidence type="ECO:0000256" key="2">
    <source>
        <dbReference type="ARBA" id="ARBA00022692"/>
    </source>
</evidence>
<proteinExistence type="predicted"/>